<dbReference type="InterPro" id="IPR006020">
    <property type="entry name" value="PTB/PI_dom"/>
</dbReference>
<dbReference type="PROSITE" id="PS01159">
    <property type="entry name" value="WW_DOMAIN_1"/>
    <property type="match status" value="1"/>
</dbReference>
<dbReference type="PROSITE" id="PS01179">
    <property type="entry name" value="PID"/>
    <property type="match status" value="2"/>
</dbReference>
<dbReference type="Pfam" id="PF00397">
    <property type="entry name" value="WW"/>
    <property type="match status" value="1"/>
</dbReference>
<keyword evidence="13" id="KW-1185">Reference proteome</keyword>
<dbReference type="PANTHER" id="PTHR14058:SF10">
    <property type="entry name" value="AMYLOID-BETA A4 PRECURSOR PROTEIN-BINDING FAMILY B MEMBER 3"/>
    <property type="match status" value="1"/>
</dbReference>
<feature type="domain" description="PID" evidence="10">
    <location>
        <begin position="297"/>
        <end position="422"/>
    </location>
</feature>
<keyword evidence="4" id="KW-0677">Repeat</keyword>
<dbReference type="FunFam" id="2.30.29.30:FF:000143">
    <property type="entry name" value="amyloid beta A4 precursor protein-binding family B member 3 isoform X2"/>
    <property type="match status" value="1"/>
</dbReference>
<evidence type="ECO:0000256" key="2">
    <source>
        <dbReference type="ARBA" id="ARBA00004496"/>
    </source>
</evidence>
<dbReference type="SUPFAM" id="SSF50729">
    <property type="entry name" value="PH domain-like"/>
    <property type="match status" value="2"/>
</dbReference>
<feature type="domain" description="WW" evidence="11">
    <location>
        <begin position="29"/>
        <end position="61"/>
    </location>
</feature>
<gene>
    <name evidence="12" type="ORF">WCI35_012263</name>
</gene>
<evidence type="ECO:0000259" key="10">
    <source>
        <dbReference type="PROSITE" id="PS01179"/>
    </source>
</evidence>
<evidence type="ECO:0000259" key="11">
    <source>
        <dbReference type="PROSITE" id="PS50020"/>
    </source>
</evidence>
<evidence type="ECO:0000256" key="6">
    <source>
        <dbReference type="ARBA" id="ARBA00053046"/>
    </source>
</evidence>
<dbReference type="AlphaFoldDB" id="A0ABD2EJE8"/>
<proteinExistence type="predicted"/>
<comment type="subcellular location">
    <subcellularLocation>
        <location evidence="2">Cytoplasm</location>
    </subcellularLocation>
    <subcellularLocation>
        <location evidence="1">Nucleus</location>
    </subcellularLocation>
</comment>
<dbReference type="InterPro" id="IPR001202">
    <property type="entry name" value="WW_dom"/>
</dbReference>
<dbReference type="SUPFAM" id="SSF51045">
    <property type="entry name" value="WW domain"/>
    <property type="match status" value="1"/>
</dbReference>
<evidence type="ECO:0000256" key="3">
    <source>
        <dbReference type="ARBA" id="ARBA00022490"/>
    </source>
</evidence>
<dbReference type="SMART" id="SM00462">
    <property type="entry name" value="PTB"/>
    <property type="match status" value="2"/>
</dbReference>
<evidence type="ECO:0000313" key="13">
    <source>
        <dbReference type="Proteomes" id="UP001610411"/>
    </source>
</evidence>
<dbReference type="InterPro" id="IPR036020">
    <property type="entry name" value="WW_dom_sf"/>
</dbReference>
<evidence type="ECO:0000256" key="1">
    <source>
        <dbReference type="ARBA" id="ARBA00004123"/>
    </source>
</evidence>
<comment type="function">
    <text evidence="6">May modulate the internalization of amyloid-beta precursor protein.</text>
</comment>
<dbReference type="FunFam" id="2.30.29.30:FF:000153">
    <property type="entry name" value="amyloid beta A4 precursor protein-binding family B member 3 isoform X1"/>
    <property type="match status" value="1"/>
</dbReference>
<dbReference type="PROSITE" id="PS50020">
    <property type="entry name" value="WW_DOMAIN_2"/>
    <property type="match status" value="1"/>
</dbReference>
<dbReference type="InterPro" id="IPR011993">
    <property type="entry name" value="PH-like_dom_sf"/>
</dbReference>
<dbReference type="PANTHER" id="PTHR14058">
    <property type="entry name" value="AMYLOID BETA A4 PRECURSOR PROTEIN-BINDING FAMILY B"/>
    <property type="match status" value="1"/>
</dbReference>
<organism evidence="12 13">
    <name type="scientific">Daubentonia madagascariensis</name>
    <name type="common">Aye-aye</name>
    <name type="synonym">Sciurus madagascariensis</name>
    <dbReference type="NCBI Taxonomy" id="31869"/>
    <lineage>
        <taxon>Eukaryota</taxon>
        <taxon>Metazoa</taxon>
        <taxon>Chordata</taxon>
        <taxon>Craniata</taxon>
        <taxon>Vertebrata</taxon>
        <taxon>Euteleostomi</taxon>
        <taxon>Mammalia</taxon>
        <taxon>Eutheria</taxon>
        <taxon>Euarchontoglires</taxon>
        <taxon>Primates</taxon>
        <taxon>Strepsirrhini</taxon>
        <taxon>Chiromyiformes</taxon>
        <taxon>Daubentoniidae</taxon>
        <taxon>Daubentonia</taxon>
    </lineage>
</organism>
<dbReference type="FunFam" id="2.20.70.10:FF:000003">
    <property type="entry name" value="amyloid beta A4 precursor protein-binding family B member 2"/>
    <property type="match status" value="1"/>
</dbReference>
<evidence type="ECO:0000313" key="12">
    <source>
        <dbReference type="EMBL" id="KAL2778999.1"/>
    </source>
</evidence>
<dbReference type="GO" id="GO:0005634">
    <property type="term" value="C:nucleus"/>
    <property type="evidence" value="ECO:0007669"/>
    <property type="project" value="UniProtKB-SubCell"/>
</dbReference>
<reference evidence="12 13" key="1">
    <citation type="journal article" date="2024" name="G3 (Bethesda)">
        <title>A hybrid genome assembly of the endangered aye-aye (Daubentonia madagascariensis).</title>
        <authorList>
            <person name="Versoza C.J."/>
            <person name="Pfeifer S.P."/>
        </authorList>
    </citation>
    <scope>NUCLEOTIDE SEQUENCE [LARGE SCALE GENOMIC DNA]</scope>
    <source>
        <strain evidence="12">6821</strain>
    </source>
</reference>
<dbReference type="Gene3D" id="2.30.29.30">
    <property type="entry name" value="Pleckstrin-homology domain (PH domain)/Phosphotyrosine-binding domain (PTB)"/>
    <property type="match status" value="2"/>
</dbReference>
<dbReference type="Pfam" id="PF00640">
    <property type="entry name" value="PID"/>
    <property type="match status" value="1"/>
</dbReference>
<keyword evidence="3" id="KW-0963">Cytoplasm</keyword>
<dbReference type="CDD" id="cd01271">
    <property type="entry name" value="PTB2_Fe65"/>
    <property type="match status" value="1"/>
</dbReference>
<dbReference type="GO" id="GO:0005737">
    <property type="term" value="C:cytoplasm"/>
    <property type="evidence" value="ECO:0007669"/>
    <property type="project" value="UniProtKB-SubCell"/>
</dbReference>
<comment type="subunit">
    <text evidence="7">Interacts with APP (via intracellular domain). Interacts with APLP1 and APLP2 (via intracellular domain).</text>
</comment>
<feature type="domain" description="PID" evidence="10">
    <location>
        <begin position="119"/>
        <end position="261"/>
    </location>
</feature>
<dbReference type="InterPro" id="IPR039576">
    <property type="entry name" value="APBB1/2/3"/>
</dbReference>
<evidence type="ECO:0000256" key="4">
    <source>
        <dbReference type="ARBA" id="ARBA00022737"/>
    </source>
</evidence>
<dbReference type="Gene3D" id="2.20.70.10">
    <property type="match status" value="1"/>
</dbReference>
<accession>A0ABD2EJE8</accession>
<evidence type="ECO:0000256" key="7">
    <source>
        <dbReference type="ARBA" id="ARBA00065701"/>
    </source>
</evidence>
<dbReference type="Proteomes" id="UP001610411">
    <property type="component" value="Unassembled WGS sequence"/>
</dbReference>
<evidence type="ECO:0000256" key="9">
    <source>
        <dbReference type="ARBA" id="ARBA00079304"/>
    </source>
</evidence>
<protein>
    <recommendedName>
        <fullName evidence="8">Amyloid-beta A4 precursor protein-binding family B member 3</fullName>
    </recommendedName>
    <alternativeName>
        <fullName evidence="9">Protein Fe65-like 2</fullName>
    </alternativeName>
</protein>
<sequence>MLGKDYMLAIILVNCDDDLWGDQSLEGEPGLPPGWRKIRDAAGTYYWHVPSGSTQWQRPTWELGDAEDPVTGKEGIWGLRPPKGRSFSSLESSLDRSNSLSWYGEESYIQSMEPGAKCFAVRSLGWVEVPEEDLAPGKSSIAVNNCIQQLAQTCSQSQPSDGAWGEGQNMLMILKKDAMSLVNPLDHSLIHCQPLVHIRVWGVGSSKGRDSPISAPARDFAFVAGDKDSCMLKCHVFRCDVPAKAIASALHGLCAQILSERIGVSGDAPCCSPDPISPEDLPRQVELLDAVSQAAQKYEALYMGTLPVTKAMGMDVLNEAIGTLTTQGDRNAWVPTVLSVSDSLMTAHPIQAEASAEEEPLWQCPVRLVTFIGVGRDPHTFGLIADLGRQSFQCAAFWCQPHAGGLSEAVQAACMVQYQKCLVASAARGKAWGAQARARLRLKRTSSMDSPGGPLPLPLLKGGVGGAGATPRKRGVFSFLDAFRLKPSLLHMP</sequence>
<comment type="caution">
    <text evidence="12">The sequence shown here is derived from an EMBL/GenBank/DDBJ whole genome shotgun (WGS) entry which is preliminary data.</text>
</comment>
<dbReference type="EMBL" id="JBFSEQ010000004">
    <property type="protein sequence ID" value="KAL2778999.1"/>
    <property type="molecule type" value="Genomic_DNA"/>
</dbReference>
<dbReference type="SMART" id="SM00456">
    <property type="entry name" value="WW"/>
    <property type="match status" value="1"/>
</dbReference>
<name>A0ABD2EJE8_DAUMA</name>
<dbReference type="CDD" id="cd01272">
    <property type="entry name" value="PTB1_Fe65"/>
    <property type="match status" value="1"/>
</dbReference>
<keyword evidence="5" id="KW-0539">Nucleus</keyword>
<dbReference type="CDD" id="cd00201">
    <property type="entry name" value="WW"/>
    <property type="match status" value="1"/>
</dbReference>
<evidence type="ECO:0000256" key="5">
    <source>
        <dbReference type="ARBA" id="ARBA00023242"/>
    </source>
</evidence>
<evidence type="ECO:0000256" key="8">
    <source>
        <dbReference type="ARBA" id="ARBA00068018"/>
    </source>
</evidence>